<keyword evidence="4" id="KW-0031">Aminopeptidase</keyword>
<dbReference type="InterPro" id="IPR014782">
    <property type="entry name" value="Peptidase_M1_dom"/>
</dbReference>
<dbReference type="EMBL" id="CP136051">
    <property type="protein sequence ID" value="WOK07719.1"/>
    <property type="molecule type" value="Genomic_DNA"/>
</dbReference>
<evidence type="ECO:0000313" key="4">
    <source>
        <dbReference type="EMBL" id="WOK07719.1"/>
    </source>
</evidence>
<organism evidence="4 5">
    <name type="scientific">Imperialibacter roseus</name>
    <dbReference type="NCBI Taxonomy" id="1324217"/>
    <lineage>
        <taxon>Bacteria</taxon>
        <taxon>Pseudomonadati</taxon>
        <taxon>Bacteroidota</taxon>
        <taxon>Cytophagia</taxon>
        <taxon>Cytophagales</taxon>
        <taxon>Flammeovirgaceae</taxon>
        <taxon>Imperialibacter</taxon>
    </lineage>
</organism>
<dbReference type="PANTHER" id="PTHR45726">
    <property type="entry name" value="LEUKOTRIENE A-4 HYDROLASE"/>
    <property type="match status" value="1"/>
</dbReference>
<dbReference type="EC" id="3.4.11.-" evidence="4"/>
<dbReference type="PANTHER" id="PTHR45726:SF3">
    <property type="entry name" value="LEUKOTRIENE A-4 HYDROLASE"/>
    <property type="match status" value="1"/>
</dbReference>
<proteinExistence type="predicted"/>
<keyword evidence="4" id="KW-0645">Protease</keyword>
<protein>
    <submittedName>
        <fullName evidence="4">M1 family metallopeptidase</fullName>
        <ecNumber evidence="4">3.4.11.-</ecNumber>
    </submittedName>
</protein>
<name>A0ABZ0ITH5_9BACT</name>
<dbReference type="Gene3D" id="1.10.390.10">
    <property type="entry name" value="Neutral Protease Domain 2"/>
    <property type="match status" value="1"/>
</dbReference>
<keyword evidence="4" id="KW-0378">Hydrolase</keyword>
<dbReference type="Pfam" id="PF01433">
    <property type="entry name" value="Peptidase_M1"/>
    <property type="match status" value="1"/>
</dbReference>
<evidence type="ECO:0000313" key="5">
    <source>
        <dbReference type="Proteomes" id="UP001302349"/>
    </source>
</evidence>
<sequence length="628" mass="72353">MTRPTNLNLALLFIFLTTAALAQPDRWQQRVEYTMDIDMDVSAHQFKGKQKLVYYNNSPDTLTKVFYHLYFNAFQPGSSMDVRSRTIADPDRRVMDRIYHLKDDQIGYQKINSLKQDGKVLSYAVEGTVLEVNLAKPILPKSKVTFDMEFDAQVPLQVRRSGWANKEGVEYSMAQWYPKMAEYDYEGWHADPYVGREFYAPWGDFNVNIAIDSAYMIGGSGYLQNPEQIGKGYAKPGTTIKRPKGGKLTWQFKAQNVHDFMWAADPDYLHDVAQVPGGPALHFFYQGDTLVENWKELQGIAVKAFDFLSKNFGKYPYDKFAVVQGGDGGMEYPMSTLITGHRSVRSLVGVTVHEALHSWYQGVLGTNESLYPWMDEGFTDYATQITMHYLFDGPNGGNYINPLEGSYRSYFSLAQSGLEEPMSTHSDHYNTNRAYGSAAYSKGAVSQHQLSYVVGHETFMRGLRRYFDTWKMKHPNMNDYIRIQEKNSGLELDWYYEYFVNSTKTVDYGIKSVEEQGDQTNVTLERIEKMPMPIELYVEYADGSKELFYIPLDLMRGVKEHDDPSIPRTILTDWPWTHPYYTFSIPKKPKDIRYMEIDPTQRMADTDRTNQSYPWRSAVEAEGEPVNK</sequence>
<dbReference type="SUPFAM" id="SSF55486">
    <property type="entry name" value="Metalloproteases ('zincins'), catalytic domain"/>
    <property type="match status" value="1"/>
</dbReference>
<gene>
    <name evidence="4" type="ORF">RT717_03660</name>
</gene>
<dbReference type="CDD" id="cd09604">
    <property type="entry name" value="M1_APN_like"/>
    <property type="match status" value="1"/>
</dbReference>
<feature type="signal peptide" evidence="2">
    <location>
        <begin position="1"/>
        <end position="22"/>
    </location>
</feature>
<keyword evidence="5" id="KW-1185">Reference proteome</keyword>
<keyword evidence="2" id="KW-0732">Signal</keyword>
<dbReference type="InterPro" id="IPR027268">
    <property type="entry name" value="Peptidase_M4/M1_CTD_sf"/>
</dbReference>
<feature type="chain" id="PRO_5046370228" evidence="2">
    <location>
        <begin position="23"/>
        <end position="628"/>
    </location>
</feature>
<dbReference type="GO" id="GO:0004177">
    <property type="term" value="F:aminopeptidase activity"/>
    <property type="evidence" value="ECO:0007669"/>
    <property type="project" value="UniProtKB-KW"/>
</dbReference>
<evidence type="ECO:0000256" key="2">
    <source>
        <dbReference type="SAM" id="SignalP"/>
    </source>
</evidence>
<dbReference type="Proteomes" id="UP001302349">
    <property type="component" value="Chromosome"/>
</dbReference>
<accession>A0ABZ0ITH5</accession>
<evidence type="ECO:0000256" key="1">
    <source>
        <dbReference type="SAM" id="MobiDB-lite"/>
    </source>
</evidence>
<feature type="region of interest" description="Disordered" evidence="1">
    <location>
        <begin position="604"/>
        <end position="628"/>
    </location>
</feature>
<evidence type="ECO:0000259" key="3">
    <source>
        <dbReference type="Pfam" id="PF01433"/>
    </source>
</evidence>
<feature type="domain" description="Peptidase M1 membrane alanine aminopeptidase" evidence="3">
    <location>
        <begin position="341"/>
        <end position="494"/>
    </location>
</feature>
<reference evidence="4 5" key="1">
    <citation type="journal article" date="2023" name="Microbiol. Resour. Announc.">
        <title>Complete Genome Sequence of Imperialibacter roseus strain P4T.</title>
        <authorList>
            <person name="Tizabi D.R."/>
            <person name="Bachvaroff T."/>
            <person name="Hill R.T."/>
        </authorList>
    </citation>
    <scope>NUCLEOTIDE SEQUENCE [LARGE SCALE GENOMIC DNA]</scope>
    <source>
        <strain evidence="4 5">P4T</strain>
    </source>
</reference>
<dbReference type="InterPro" id="IPR034015">
    <property type="entry name" value="M1_LTA4H"/>
</dbReference>
<dbReference type="RefSeq" id="WP_317490381.1">
    <property type="nucleotide sequence ID" value="NZ_CP136051.1"/>
</dbReference>